<gene>
    <name evidence="1" type="ORF">HORIV_69970</name>
</gene>
<dbReference type="EMBL" id="AP019416">
    <property type="protein sequence ID" value="BBI54576.1"/>
    <property type="molecule type" value="Genomic_DNA"/>
</dbReference>
<reference evidence="2" key="1">
    <citation type="journal article" date="2019" name="Microbiol. Resour. Announc.">
        <title>Complete Genome Sequence of Halomonas olivaria, a Moderately Halophilic Bacterium Isolated from Olive Processing Effluents, Obtained by Nanopore Sequencing.</title>
        <authorList>
            <person name="Nagata S."/>
            <person name="Ii K.M."/>
            <person name="Tsukimi T."/>
            <person name="Miura M.C."/>
            <person name="Galipon J."/>
            <person name="Arakawa K."/>
        </authorList>
    </citation>
    <scope>NUCLEOTIDE SEQUENCE [LARGE SCALE GENOMIC DNA]</scope>
    <source>
        <strain evidence="2">TYRC17</strain>
    </source>
</reference>
<evidence type="ECO:0000313" key="1">
    <source>
        <dbReference type="EMBL" id="BBI54576.1"/>
    </source>
</evidence>
<dbReference type="Proteomes" id="UP000289555">
    <property type="component" value="Chromosome"/>
</dbReference>
<protein>
    <submittedName>
        <fullName evidence="1">Uncharacterized protein</fullName>
    </submittedName>
</protein>
<proteinExistence type="predicted"/>
<keyword evidence="2" id="KW-1185">Reference proteome</keyword>
<accession>A0ABM7GUY2</accession>
<sequence>MHIFQRHRPVKFAALDFALYLVQAVNNRIALIIGKHAYPSKHGGVGNGTLDVLGARRWSKLTDAVKRATKASVGSLKRPPQD</sequence>
<evidence type="ECO:0000313" key="2">
    <source>
        <dbReference type="Proteomes" id="UP000289555"/>
    </source>
</evidence>
<name>A0ABM7GUY2_9GAMM</name>
<organism evidence="1 2">
    <name type="scientific">Vreelandella olivaria</name>
    <dbReference type="NCBI Taxonomy" id="390919"/>
    <lineage>
        <taxon>Bacteria</taxon>
        <taxon>Pseudomonadati</taxon>
        <taxon>Pseudomonadota</taxon>
        <taxon>Gammaproteobacteria</taxon>
        <taxon>Oceanospirillales</taxon>
        <taxon>Halomonadaceae</taxon>
        <taxon>Vreelandella</taxon>
    </lineage>
</organism>